<accession>A0AAU9U315</accession>
<reference evidence="1" key="1">
    <citation type="submission" date="2022-03" db="EMBL/GenBank/DDBJ databases">
        <authorList>
            <person name="Tunstrom K."/>
        </authorList>
    </citation>
    <scope>NUCLEOTIDE SEQUENCE</scope>
</reference>
<comment type="caution">
    <text evidence="1">The sequence shown here is derived from an EMBL/GenBank/DDBJ whole genome shotgun (WGS) entry which is preliminary data.</text>
</comment>
<protein>
    <recommendedName>
        <fullName evidence="3">Secreted protein</fullName>
    </recommendedName>
</protein>
<dbReference type="Proteomes" id="UP001153954">
    <property type="component" value="Unassembled WGS sequence"/>
</dbReference>
<organism evidence="1 2">
    <name type="scientific">Euphydryas editha</name>
    <name type="common">Edith's checkerspot</name>
    <dbReference type="NCBI Taxonomy" id="104508"/>
    <lineage>
        <taxon>Eukaryota</taxon>
        <taxon>Metazoa</taxon>
        <taxon>Ecdysozoa</taxon>
        <taxon>Arthropoda</taxon>
        <taxon>Hexapoda</taxon>
        <taxon>Insecta</taxon>
        <taxon>Pterygota</taxon>
        <taxon>Neoptera</taxon>
        <taxon>Endopterygota</taxon>
        <taxon>Lepidoptera</taxon>
        <taxon>Glossata</taxon>
        <taxon>Ditrysia</taxon>
        <taxon>Papilionoidea</taxon>
        <taxon>Nymphalidae</taxon>
        <taxon>Nymphalinae</taxon>
        <taxon>Euphydryas</taxon>
    </lineage>
</organism>
<evidence type="ECO:0008006" key="3">
    <source>
        <dbReference type="Google" id="ProtNLM"/>
    </source>
</evidence>
<keyword evidence="2" id="KW-1185">Reference proteome</keyword>
<dbReference type="EMBL" id="CAKOGL010000012">
    <property type="protein sequence ID" value="CAH2093314.1"/>
    <property type="molecule type" value="Genomic_DNA"/>
</dbReference>
<gene>
    <name evidence="1" type="ORF">EEDITHA_LOCUS8990</name>
</gene>
<dbReference type="AlphaFoldDB" id="A0AAU9U315"/>
<name>A0AAU9U315_EUPED</name>
<proteinExistence type="predicted"/>
<sequence length="88" mass="10092">MALCAVVMRVITSSWWISTLECWMLGCEVLVRWRVGLLACAATRSVAMRRKMNALRRRREYSILNPARDVTDTSHTTGYCHNELKTSS</sequence>
<evidence type="ECO:0000313" key="2">
    <source>
        <dbReference type="Proteomes" id="UP001153954"/>
    </source>
</evidence>
<evidence type="ECO:0000313" key="1">
    <source>
        <dbReference type="EMBL" id="CAH2093314.1"/>
    </source>
</evidence>